<sequence length="160" mass="18121">MLKKSQTEMSVLVTPEMANFNGNMHGGDLLKLLDRVAYTCATRYCGKYAVTLSVDQVTFKQSIKIGELLTFMASVNFTGRTSMEVGVKVIAEDLHLQSIRHTNTCYFTMVAVDESSKAVEVPKFVPETAKEKERFQLAEQRRERRMLQNKVDAMIKSKES</sequence>
<dbReference type="InterPro" id="IPR006683">
    <property type="entry name" value="Thioestr_dom"/>
</dbReference>
<evidence type="ECO:0000256" key="3">
    <source>
        <dbReference type="PROSITE-ProRule" id="PRU01106"/>
    </source>
</evidence>
<dbReference type="PROSITE" id="PS51770">
    <property type="entry name" value="HOTDOG_ACOT"/>
    <property type="match status" value="1"/>
</dbReference>
<dbReference type="Pfam" id="PF03061">
    <property type="entry name" value="4HBT"/>
    <property type="match status" value="1"/>
</dbReference>
<accession>A6DL85</accession>
<dbReference type="STRING" id="313628.LNTAR_20813"/>
<evidence type="ECO:0000313" key="6">
    <source>
        <dbReference type="EMBL" id="EDM27687.1"/>
    </source>
</evidence>
<evidence type="ECO:0000259" key="5">
    <source>
        <dbReference type="PROSITE" id="PS51770"/>
    </source>
</evidence>
<dbReference type="Gene3D" id="3.10.129.10">
    <property type="entry name" value="Hotdog Thioesterase"/>
    <property type="match status" value="1"/>
</dbReference>
<feature type="domain" description="HotDog ACOT-type" evidence="5">
    <location>
        <begin position="3"/>
        <end position="115"/>
    </location>
</feature>
<evidence type="ECO:0000256" key="2">
    <source>
        <dbReference type="ARBA" id="ARBA00022801"/>
    </source>
</evidence>
<dbReference type="eggNOG" id="COG1607">
    <property type="taxonomic scope" value="Bacteria"/>
</dbReference>
<dbReference type="InterPro" id="IPR033120">
    <property type="entry name" value="HOTDOG_ACOT"/>
</dbReference>
<dbReference type="GO" id="GO:0005829">
    <property type="term" value="C:cytosol"/>
    <property type="evidence" value="ECO:0007669"/>
    <property type="project" value="TreeGrafter"/>
</dbReference>
<evidence type="ECO:0000313" key="7">
    <source>
        <dbReference type="Proteomes" id="UP000004947"/>
    </source>
</evidence>
<protein>
    <submittedName>
        <fullName evidence="6">ACYL-COA HYDROLASE</fullName>
    </submittedName>
</protein>
<dbReference type="InterPro" id="IPR029069">
    <property type="entry name" value="HotDog_dom_sf"/>
</dbReference>
<dbReference type="PANTHER" id="PTHR11049:SF16">
    <property type="entry name" value="PROTEIN VDLD"/>
    <property type="match status" value="1"/>
</dbReference>
<dbReference type="OrthoDB" id="9809430at2"/>
<feature type="coiled-coil region" evidence="4">
    <location>
        <begin position="130"/>
        <end position="157"/>
    </location>
</feature>
<dbReference type="GO" id="GO:0052816">
    <property type="term" value="F:long-chain fatty acyl-CoA hydrolase activity"/>
    <property type="evidence" value="ECO:0007669"/>
    <property type="project" value="TreeGrafter"/>
</dbReference>
<dbReference type="Proteomes" id="UP000004947">
    <property type="component" value="Unassembled WGS sequence"/>
</dbReference>
<gene>
    <name evidence="6" type="ORF">LNTAR_20813</name>
</gene>
<dbReference type="CDD" id="cd03442">
    <property type="entry name" value="BFIT_BACH"/>
    <property type="match status" value="1"/>
</dbReference>
<dbReference type="GO" id="GO:0006637">
    <property type="term" value="P:acyl-CoA metabolic process"/>
    <property type="evidence" value="ECO:0007669"/>
    <property type="project" value="TreeGrafter"/>
</dbReference>
<keyword evidence="7" id="KW-1185">Reference proteome</keyword>
<keyword evidence="4" id="KW-0175">Coiled coil</keyword>
<dbReference type="AlphaFoldDB" id="A6DL85"/>
<dbReference type="RefSeq" id="WP_007278645.1">
    <property type="nucleotide sequence ID" value="NZ_ABCK01000008.1"/>
</dbReference>
<dbReference type="SUPFAM" id="SSF54637">
    <property type="entry name" value="Thioesterase/thiol ester dehydrase-isomerase"/>
    <property type="match status" value="1"/>
</dbReference>
<evidence type="ECO:0000256" key="1">
    <source>
        <dbReference type="ARBA" id="ARBA00010458"/>
    </source>
</evidence>
<comment type="caution">
    <text evidence="6">The sequence shown here is derived from an EMBL/GenBank/DDBJ whole genome shotgun (WGS) entry which is preliminary data.</text>
</comment>
<comment type="similarity">
    <text evidence="1">Belongs to the acyl coenzyme A hydrolase family.</text>
</comment>
<reference evidence="6 7" key="1">
    <citation type="journal article" date="2010" name="J. Bacteriol.">
        <title>Genome sequence of Lentisphaera araneosa HTCC2155T, the type species of the order Lentisphaerales in the phylum Lentisphaerae.</title>
        <authorList>
            <person name="Thrash J.C."/>
            <person name="Cho J.C."/>
            <person name="Vergin K.L."/>
            <person name="Morris R.M."/>
            <person name="Giovannoni S.J."/>
        </authorList>
    </citation>
    <scope>NUCLEOTIDE SEQUENCE [LARGE SCALE GENOMIC DNA]</scope>
    <source>
        <strain evidence="6 7">HTCC2155</strain>
    </source>
</reference>
<dbReference type="InterPro" id="IPR040170">
    <property type="entry name" value="Cytosol_ACT"/>
</dbReference>
<dbReference type="EMBL" id="ABCK01000008">
    <property type="protein sequence ID" value="EDM27687.1"/>
    <property type="molecule type" value="Genomic_DNA"/>
</dbReference>
<dbReference type="PANTHER" id="PTHR11049">
    <property type="entry name" value="ACYL COENZYME A THIOESTER HYDROLASE"/>
    <property type="match status" value="1"/>
</dbReference>
<name>A6DL85_9BACT</name>
<organism evidence="6 7">
    <name type="scientific">Lentisphaera araneosa HTCC2155</name>
    <dbReference type="NCBI Taxonomy" id="313628"/>
    <lineage>
        <taxon>Bacteria</taxon>
        <taxon>Pseudomonadati</taxon>
        <taxon>Lentisphaerota</taxon>
        <taxon>Lentisphaeria</taxon>
        <taxon>Lentisphaerales</taxon>
        <taxon>Lentisphaeraceae</taxon>
        <taxon>Lentisphaera</taxon>
    </lineage>
</organism>
<proteinExistence type="inferred from homology"/>
<keyword evidence="2 3" id="KW-0378">Hydrolase</keyword>
<evidence type="ECO:0000256" key="4">
    <source>
        <dbReference type="SAM" id="Coils"/>
    </source>
</evidence>